<dbReference type="PRINTS" id="PR00111">
    <property type="entry name" value="ABHYDROLASE"/>
</dbReference>
<dbReference type="InterPro" id="IPR022742">
    <property type="entry name" value="Hydrolase_4"/>
</dbReference>
<dbReference type="Gene3D" id="3.40.50.1820">
    <property type="entry name" value="alpha/beta hydrolase"/>
    <property type="match status" value="1"/>
</dbReference>
<evidence type="ECO:0000313" key="2">
    <source>
        <dbReference type="EMBL" id="SVB76079.1"/>
    </source>
</evidence>
<dbReference type="SUPFAM" id="SSF53474">
    <property type="entry name" value="alpha/beta-Hydrolases"/>
    <property type="match status" value="1"/>
</dbReference>
<reference evidence="2" key="1">
    <citation type="submission" date="2018-05" db="EMBL/GenBank/DDBJ databases">
        <authorList>
            <person name="Lanie J.A."/>
            <person name="Ng W.-L."/>
            <person name="Kazmierczak K.M."/>
            <person name="Andrzejewski T.M."/>
            <person name="Davidsen T.M."/>
            <person name="Wayne K.J."/>
            <person name="Tettelin H."/>
            <person name="Glass J.I."/>
            <person name="Rusch D."/>
            <person name="Podicherti R."/>
            <person name="Tsui H.-C.T."/>
            <person name="Winkler M.E."/>
        </authorList>
    </citation>
    <scope>NUCLEOTIDE SEQUENCE</scope>
</reference>
<dbReference type="Pfam" id="PF12146">
    <property type="entry name" value="Hydrolase_4"/>
    <property type="match status" value="1"/>
</dbReference>
<dbReference type="InterPro" id="IPR000073">
    <property type="entry name" value="AB_hydrolase_1"/>
</dbReference>
<proteinExistence type="predicted"/>
<accession>A0A382GM87</accession>
<dbReference type="EMBL" id="UINC01056261">
    <property type="protein sequence ID" value="SVB76079.1"/>
    <property type="molecule type" value="Genomic_DNA"/>
</dbReference>
<feature type="domain" description="Serine aminopeptidase S33" evidence="1">
    <location>
        <begin position="84"/>
        <end position="317"/>
    </location>
</feature>
<gene>
    <name evidence="2" type="ORF">METZ01_LOCUS228933</name>
</gene>
<dbReference type="InterPro" id="IPR051044">
    <property type="entry name" value="MAG_DAG_Lipase"/>
</dbReference>
<protein>
    <recommendedName>
        <fullName evidence="1">Serine aminopeptidase S33 domain-containing protein</fullName>
    </recommendedName>
</protein>
<evidence type="ECO:0000259" key="1">
    <source>
        <dbReference type="Pfam" id="PF12146"/>
    </source>
</evidence>
<organism evidence="2">
    <name type="scientific">marine metagenome</name>
    <dbReference type="NCBI Taxonomy" id="408172"/>
    <lineage>
        <taxon>unclassified sequences</taxon>
        <taxon>metagenomes</taxon>
        <taxon>ecological metagenomes</taxon>
    </lineage>
</organism>
<feature type="non-terminal residue" evidence="2">
    <location>
        <position position="1"/>
    </location>
</feature>
<sequence length="345" mass="37768">YDHAKPLHRQICKISHIINSSLGMIRHHLTASARILCAVACLAACTPRVQDFQPGLIPAAITGSNFITEDGKKLPLKIWPAKSESKAVIIALHGFNMYSRYFDDAAAWWSGQSITTYAYDQRGFGASPEARIWGGSAALAADARAFVALITQRHPDKAIYVLGESMGAAVAVLALAEASKARVAGIILVAPGMWGGKSMHPMLRFGLWLSAHTMPWKTATGSGLKRRASDNIPMLRALGKDPLIIRQTRIDAVYGVTELMGHAYEAAPKLQYPTMVLYGEHDEIVPAGPVHETIARLPAEPRFALYPDGWHMLLRDLQAEVVWKDIAAWIHQPNMALPSGLQQNR</sequence>
<name>A0A382GM87_9ZZZZ</name>
<dbReference type="PANTHER" id="PTHR11614">
    <property type="entry name" value="PHOSPHOLIPASE-RELATED"/>
    <property type="match status" value="1"/>
</dbReference>
<dbReference type="AlphaFoldDB" id="A0A382GM87"/>
<dbReference type="InterPro" id="IPR029058">
    <property type="entry name" value="AB_hydrolase_fold"/>
</dbReference>